<name>A0A6N7KZK0_9ACTN</name>
<feature type="domain" description="MbtH-like" evidence="2">
    <location>
        <begin position="141"/>
        <end position="191"/>
    </location>
</feature>
<comment type="caution">
    <text evidence="3">The sequence shown here is derived from an EMBL/GenBank/DDBJ whole genome shotgun (WGS) entry which is preliminary data.</text>
</comment>
<evidence type="ECO:0000256" key="1">
    <source>
        <dbReference type="SAM" id="MobiDB-lite"/>
    </source>
</evidence>
<evidence type="ECO:0000313" key="4">
    <source>
        <dbReference type="Proteomes" id="UP000450000"/>
    </source>
</evidence>
<dbReference type="PANTHER" id="PTHR38444">
    <property type="entry name" value="ENTEROBACTIN BIOSYNTHESIS PROTEIN YBDZ"/>
    <property type="match status" value="1"/>
</dbReference>
<dbReference type="SMART" id="SM00923">
    <property type="entry name" value="MbtH"/>
    <property type="match status" value="1"/>
</dbReference>
<feature type="compositionally biased region" description="Basic residues" evidence="1">
    <location>
        <begin position="116"/>
        <end position="130"/>
    </location>
</feature>
<dbReference type="InterPro" id="IPR038020">
    <property type="entry name" value="MbtH-like_sf"/>
</dbReference>
<feature type="compositionally biased region" description="Basic and acidic residues" evidence="1">
    <location>
        <begin position="29"/>
        <end position="38"/>
    </location>
</feature>
<dbReference type="PANTHER" id="PTHR38444:SF1">
    <property type="entry name" value="ENTEROBACTIN BIOSYNTHESIS PROTEIN YBDZ"/>
    <property type="match status" value="1"/>
</dbReference>
<dbReference type="GO" id="GO:0005829">
    <property type="term" value="C:cytosol"/>
    <property type="evidence" value="ECO:0007669"/>
    <property type="project" value="TreeGrafter"/>
</dbReference>
<evidence type="ECO:0000259" key="2">
    <source>
        <dbReference type="SMART" id="SM00923"/>
    </source>
</evidence>
<dbReference type="Pfam" id="PF03621">
    <property type="entry name" value="MbtH"/>
    <property type="match status" value="1"/>
</dbReference>
<accession>A0A6N7KZK0</accession>
<organism evidence="3 4">
    <name type="scientific">Streptomyces kaniharaensis</name>
    <dbReference type="NCBI Taxonomy" id="212423"/>
    <lineage>
        <taxon>Bacteria</taxon>
        <taxon>Bacillati</taxon>
        <taxon>Actinomycetota</taxon>
        <taxon>Actinomycetes</taxon>
        <taxon>Kitasatosporales</taxon>
        <taxon>Streptomycetaceae</taxon>
        <taxon>Streptomyces</taxon>
    </lineage>
</organism>
<gene>
    <name evidence="3" type="ORF">F7Q99_26850</name>
</gene>
<dbReference type="AlphaFoldDB" id="A0A6N7KZK0"/>
<reference evidence="3 4" key="1">
    <citation type="submission" date="2019-09" db="EMBL/GenBank/DDBJ databases">
        <title>Genome Sequences of Streptomyces kaniharaensis ATCC 21070.</title>
        <authorList>
            <person name="Zhu W."/>
            <person name="De Crecy-Lagard V."/>
            <person name="Richards N.G."/>
        </authorList>
    </citation>
    <scope>NUCLEOTIDE SEQUENCE [LARGE SCALE GENOMIC DNA]</scope>
    <source>
        <strain evidence="3 4">SF-557</strain>
    </source>
</reference>
<dbReference type="InterPro" id="IPR005153">
    <property type="entry name" value="MbtH-like_dom"/>
</dbReference>
<dbReference type="Gene3D" id="3.90.820.10">
    <property type="entry name" value="Structural Genomics, Unknown Function 30-nov-00 1gh9 Mol_id"/>
    <property type="match status" value="1"/>
</dbReference>
<feature type="compositionally biased region" description="Low complexity" evidence="1">
    <location>
        <begin position="60"/>
        <end position="72"/>
    </location>
</feature>
<sequence length="208" mass="22746">MSTRRCAPRGRFTPQHRPWPPTASSGTDAARRGADPHRPHPCRPGRGPPAGPPPHRRPALGRGSPRGAPGARQCAGQPARHPPRDVRRGDTRTDRQSRRAGHLPASARDLPSAQRLAHRRRTIPSTRRHPQHDATGASVTNPFEDEEATYLVLVNEENQHSLWPASLAVPAGWTVTHGPAGRQDCLDHIENTWTDLRPASLIAALKEA</sequence>
<dbReference type="GO" id="GO:0019290">
    <property type="term" value="P:siderophore biosynthetic process"/>
    <property type="evidence" value="ECO:0007669"/>
    <property type="project" value="TreeGrafter"/>
</dbReference>
<protein>
    <submittedName>
        <fullName evidence="3">MbtH family protein</fullName>
    </submittedName>
</protein>
<evidence type="ECO:0000313" key="3">
    <source>
        <dbReference type="EMBL" id="MQS15787.1"/>
    </source>
</evidence>
<dbReference type="EMBL" id="WBOF01000001">
    <property type="protein sequence ID" value="MQS15787.1"/>
    <property type="molecule type" value="Genomic_DNA"/>
</dbReference>
<dbReference type="Proteomes" id="UP000450000">
    <property type="component" value="Unassembled WGS sequence"/>
</dbReference>
<dbReference type="SUPFAM" id="SSF160582">
    <property type="entry name" value="MbtH-like"/>
    <property type="match status" value="1"/>
</dbReference>
<proteinExistence type="predicted"/>
<feature type="compositionally biased region" description="Basic and acidic residues" evidence="1">
    <location>
        <begin position="82"/>
        <end position="97"/>
    </location>
</feature>
<dbReference type="InterPro" id="IPR037407">
    <property type="entry name" value="MLP_fam"/>
</dbReference>
<feature type="region of interest" description="Disordered" evidence="1">
    <location>
        <begin position="1"/>
        <end position="142"/>
    </location>
</feature>
<dbReference type="OrthoDB" id="7584480at2"/>
<keyword evidence="4" id="KW-1185">Reference proteome</keyword>